<organism evidence="9 10">
    <name type="scientific">Callosobruchus maculatus</name>
    <name type="common">Southern cowpea weevil</name>
    <name type="synonym">Pulse bruchid</name>
    <dbReference type="NCBI Taxonomy" id="64391"/>
    <lineage>
        <taxon>Eukaryota</taxon>
        <taxon>Metazoa</taxon>
        <taxon>Ecdysozoa</taxon>
        <taxon>Arthropoda</taxon>
        <taxon>Hexapoda</taxon>
        <taxon>Insecta</taxon>
        <taxon>Pterygota</taxon>
        <taxon>Neoptera</taxon>
        <taxon>Endopterygota</taxon>
        <taxon>Coleoptera</taxon>
        <taxon>Polyphaga</taxon>
        <taxon>Cucujiformia</taxon>
        <taxon>Chrysomeloidea</taxon>
        <taxon>Chrysomelidae</taxon>
        <taxon>Bruchinae</taxon>
        <taxon>Bruchini</taxon>
        <taxon>Callosobruchus</taxon>
    </lineage>
</organism>
<evidence type="ECO:0000256" key="5">
    <source>
        <dbReference type="ARBA" id="ARBA00023128"/>
    </source>
</evidence>
<evidence type="ECO:0000256" key="8">
    <source>
        <dbReference type="ARBA" id="ARBA00076963"/>
    </source>
</evidence>
<evidence type="ECO:0000256" key="6">
    <source>
        <dbReference type="ARBA" id="ARBA00023274"/>
    </source>
</evidence>
<dbReference type="Pfam" id="PF01016">
    <property type="entry name" value="Ribosomal_L27"/>
    <property type="match status" value="1"/>
</dbReference>
<dbReference type="Gene3D" id="2.40.50.100">
    <property type="match status" value="1"/>
</dbReference>
<dbReference type="Proteomes" id="UP000410492">
    <property type="component" value="Unassembled WGS sequence"/>
</dbReference>
<keyword evidence="4" id="KW-0689">Ribosomal protein</keyword>
<evidence type="ECO:0000256" key="1">
    <source>
        <dbReference type="ARBA" id="ARBA00004173"/>
    </source>
</evidence>
<dbReference type="GO" id="GO:0003735">
    <property type="term" value="F:structural constituent of ribosome"/>
    <property type="evidence" value="ECO:0007669"/>
    <property type="project" value="InterPro"/>
</dbReference>
<comment type="similarity">
    <text evidence="2">Belongs to the bacterial ribosomal protein bL27 family.</text>
</comment>
<reference evidence="9 10" key="1">
    <citation type="submission" date="2019-01" db="EMBL/GenBank/DDBJ databases">
        <authorList>
            <person name="Sayadi A."/>
        </authorList>
    </citation>
    <scope>NUCLEOTIDE SEQUENCE [LARGE SCALE GENOMIC DNA]</scope>
</reference>
<keyword evidence="10" id="KW-1185">Reference proteome</keyword>
<dbReference type="GO" id="GO:0006412">
    <property type="term" value="P:translation"/>
    <property type="evidence" value="ECO:0007669"/>
    <property type="project" value="InterPro"/>
</dbReference>
<proteinExistence type="inferred from homology"/>
<gene>
    <name evidence="9" type="ORF">CALMAC_LOCUS1086</name>
</gene>
<protein>
    <recommendedName>
        <fullName evidence="7">Large ribosomal subunit protein bL27m</fullName>
    </recommendedName>
    <alternativeName>
        <fullName evidence="8">39S ribosomal protein L27, mitochondrial</fullName>
    </alternativeName>
</protein>
<evidence type="ECO:0000256" key="7">
    <source>
        <dbReference type="ARBA" id="ARBA00035267"/>
    </source>
</evidence>
<dbReference type="PANTHER" id="PTHR15893:SF0">
    <property type="entry name" value="LARGE RIBOSOMAL SUBUNIT PROTEIN BL27M"/>
    <property type="match status" value="1"/>
</dbReference>
<dbReference type="SUPFAM" id="SSF110324">
    <property type="entry name" value="Ribosomal L27 protein-like"/>
    <property type="match status" value="1"/>
</dbReference>
<dbReference type="InterPro" id="IPR001684">
    <property type="entry name" value="Ribosomal_bL27"/>
</dbReference>
<evidence type="ECO:0000313" key="9">
    <source>
        <dbReference type="EMBL" id="VEN35084.1"/>
    </source>
</evidence>
<dbReference type="FunFam" id="2.40.50.100:FF:000031">
    <property type="entry name" value="39S ribosomal protein L27, mitochondrial"/>
    <property type="match status" value="1"/>
</dbReference>
<evidence type="ECO:0000313" key="10">
    <source>
        <dbReference type="Proteomes" id="UP000410492"/>
    </source>
</evidence>
<sequence length="146" mass="16660">MNLVTPRTNFLAAAQWIQKGVRYASKKTGGSTKNTSTKVRPKHRGWKVQDGCEVSAGTILVLQRNLRFHPGLNLYVPFKAGLGKNGTIFAITPGQVRITCEKVDLDWDHTWVQRCHGHRKGVEFYKKYFNVIPEPQHQNFKLVDEI</sequence>
<dbReference type="PANTHER" id="PTHR15893">
    <property type="entry name" value="RIBOSOMAL PROTEIN L27"/>
    <property type="match status" value="1"/>
</dbReference>
<evidence type="ECO:0000256" key="2">
    <source>
        <dbReference type="ARBA" id="ARBA00010797"/>
    </source>
</evidence>
<evidence type="ECO:0000256" key="4">
    <source>
        <dbReference type="ARBA" id="ARBA00022980"/>
    </source>
</evidence>
<keyword evidence="5" id="KW-0496">Mitochondrion</keyword>
<dbReference type="EMBL" id="CAACVG010001216">
    <property type="protein sequence ID" value="VEN35084.1"/>
    <property type="molecule type" value="Genomic_DNA"/>
</dbReference>
<dbReference type="GO" id="GO:0005743">
    <property type="term" value="C:mitochondrial inner membrane"/>
    <property type="evidence" value="ECO:0007669"/>
    <property type="project" value="UniProtKB-ARBA"/>
</dbReference>
<keyword evidence="3" id="KW-0809">Transit peptide</keyword>
<accession>A0A653BIE0</accession>
<name>A0A653BIE0_CALMS</name>
<evidence type="ECO:0000256" key="3">
    <source>
        <dbReference type="ARBA" id="ARBA00022946"/>
    </source>
</evidence>
<dbReference type="OrthoDB" id="1867012at2759"/>
<dbReference type="GO" id="GO:0005762">
    <property type="term" value="C:mitochondrial large ribosomal subunit"/>
    <property type="evidence" value="ECO:0007669"/>
    <property type="project" value="TreeGrafter"/>
</dbReference>
<keyword evidence="6" id="KW-0687">Ribonucleoprotein</keyword>
<comment type="subcellular location">
    <subcellularLocation>
        <location evidence="1">Mitochondrion</location>
    </subcellularLocation>
</comment>
<dbReference type="AlphaFoldDB" id="A0A653BIE0"/>